<evidence type="ECO:0000313" key="2">
    <source>
        <dbReference type="EMBL" id="TKA55266.1"/>
    </source>
</evidence>
<dbReference type="OrthoDB" id="5563754at2759"/>
<dbReference type="InterPro" id="IPR058155">
    <property type="entry name" value="Skg3/CAF120-like_PH"/>
</dbReference>
<dbReference type="PROSITE" id="PS50003">
    <property type="entry name" value="PH_DOMAIN"/>
    <property type="match status" value="1"/>
</dbReference>
<reference evidence="2 3" key="1">
    <citation type="submission" date="2017-03" db="EMBL/GenBank/DDBJ databases">
        <title>Genomes of endolithic fungi from Antarctica.</title>
        <authorList>
            <person name="Coleine C."/>
            <person name="Masonjones S."/>
            <person name="Stajich J.E."/>
        </authorList>
    </citation>
    <scope>NUCLEOTIDE SEQUENCE [LARGE SCALE GENOMIC DNA]</scope>
    <source>
        <strain evidence="2 3">CCFEE 5187</strain>
    </source>
</reference>
<dbReference type="Pfam" id="PF25381">
    <property type="entry name" value="PH_26"/>
    <property type="match status" value="1"/>
</dbReference>
<organism evidence="2 3">
    <name type="scientific">Cryomyces minteri</name>
    <dbReference type="NCBI Taxonomy" id="331657"/>
    <lineage>
        <taxon>Eukaryota</taxon>
        <taxon>Fungi</taxon>
        <taxon>Dikarya</taxon>
        <taxon>Ascomycota</taxon>
        <taxon>Pezizomycotina</taxon>
        <taxon>Dothideomycetes</taxon>
        <taxon>Dothideomycetes incertae sedis</taxon>
        <taxon>Cryomyces</taxon>
    </lineage>
</organism>
<dbReference type="InterPro" id="IPR011993">
    <property type="entry name" value="PH-like_dom_sf"/>
</dbReference>
<name>A0A4U0W1J7_9PEZI</name>
<dbReference type="Pfam" id="PF00169">
    <property type="entry name" value="PH"/>
    <property type="match status" value="1"/>
</dbReference>
<dbReference type="AlphaFoldDB" id="A0A4U0W1J7"/>
<feature type="domain" description="PH" evidence="1">
    <location>
        <begin position="24"/>
        <end position="143"/>
    </location>
</feature>
<dbReference type="EMBL" id="NAJN01002259">
    <property type="protein sequence ID" value="TKA55266.1"/>
    <property type="molecule type" value="Genomic_DNA"/>
</dbReference>
<proteinExistence type="predicted"/>
<accession>A0A4U0W1J7</accession>
<evidence type="ECO:0000259" key="1">
    <source>
        <dbReference type="PROSITE" id="PS50003"/>
    </source>
</evidence>
<dbReference type="Gene3D" id="2.30.29.30">
    <property type="entry name" value="Pleckstrin-homology domain (PH domain)/Phosphotyrosine-binding domain (PTB)"/>
    <property type="match status" value="1"/>
</dbReference>
<dbReference type="SUPFAM" id="SSF50729">
    <property type="entry name" value="PH domain-like"/>
    <property type="match status" value="1"/>
</dbReference>
<evidence type="ECO:0000313" key="3">
    <source>
        <dbReference type="Proteomes" id="UP000308768"/>
    </source>
</evidence>
<dbReference type="InterPro" id="IPR001849">
    <property type="entry name" value="PH_domain"/>
</dbReference>
<dbReference type="STRING" id="331657.A0A4U0W1J7"/>
<dbReference type="SMART" id="SM00233">
    <property type="entry name" value="PH"/>
    <property type="match status" value="1"/>
</dbReference>
<protein>
    <recommendedName>
        <fullName evidence="1">PH domain-containing protein</fullName>
    </recommendedName>
</protein>
<gene>
    <name evidence="2" type="ORF">B0A49_11128</name>
</gene>
<dbReference type="FunFam" id="2.30.29.30:FF:000203">
    <property type="entry name" value="PH domain-containing protein"/>
    <property type="match status" value="1"/>
</dbReference>
<sequence length="414" mass="46938">MEVAQDTLPELQPIFTFLNSHQNKLYQEGYFLKLHDLDSRGRPSGDRTWNECFAQLVGTVLSVWDAAAFDAAGEDGEVVPTFINLSDASLRMVIESLPMDSQGGGNLQNVLSISTAGNNRYLLHFNSLNSLTQWTAGIRLAMFEHATLQEAYTGSLIAGKGRMLNNIGVIMERTKFKTEDWARVRFGAGTPWRRCWCVITPPDEKEYQKLQKTLKKRPIYDRSTPVPTGDIKFYETRKVTKKTRPIATINDAYSAYAIYPQSKPLIDQSTLVKLEGSITIHSSPPSTTEGFIFVMPEVHPAVTGFEMMLRWLLPVFDSFALYGRPNRLIADSLDQRGLMFAMPKEKRYGYLEIFDVSSLIHTNGSQTWSERQWRKELKKLTASRMTTEDSPQALLLLHLANRFMGLHDVLTLLL</sequence>
<keyword evidence="3" id="KW-1185">Reference proteome</keyword>
<comment type="caution">
    <text evidence="2">The sequence shown here is derived from an EMBL/GenBank/DDBJ whole genome shotgun (WGS) entry which is preliminary data.</text>
</comment>
<dbReference type="Proteomes" id="UP000308768">
    <property type="component" value="Unassembled WGS sequence"/>
</dbReference>